<reference evidence="7 8" key="1">
    <citation type="submission" date="2019-01" db="EMBL/GenBank/DDBJ databases">
        <authorList>
            <person name="Chen W.-M."/>
        </authorList>
    </citation>
    <scope>NUCLEOTIDE SEQUENCE [LARGE SCALE GENOMIC DNA]</scope>
    <source>
        <strain evidence="7 8">KYPC3</strain>
    </source>
</reference>
<name>A0A437R058_9GAMM</name>
<dbReference type="PRINTS" id="PR00682">
    <property type="entry name" value="IPNSYNTHASE"/>
</dbReference>
<dbReference type="InterPro" id="IPR005123">
    <property type="entry name" value="Oxoglu/Fe-dep_dioxygenase_dom"/>
</dbReference>
<evidence type="ECO:0000259" key="6">
    <source>
        <dbReference type="PROSITE" id="PS51471"/>
    </source>
</evidence>
<dbReference type="Pfam" id="PF03171">
    <property type="entry name" value="2OG-FeII_Oxy"/>
    <property type="match status" value="1"/>
</dbReference>
<sequence>MHIVTRPQLPVLDLSQLSGTATEQALFLQQLRHAARDVGFFYLVGHGISDQRQQQALQLAKQFFALPSAEKKAVQMIHSPHFRGYTGVAGELTLGQPDQREQFDIMREDIVSGLPESTEPWRRLIGPNQWPAAMPGFKDEMLGWQQQLSDLTETLLGAFMQALELPADALQSTIAAGPYQHMKLIRYPGQQASSSKQGVGAHKDPGYLTLVLQGDQSGLEVLTDNGWVGAAPLPGAFVVNIGELLELASNGYLKATLHRVTSPVAGIERYSCAFFMAAQLDATVPLLQLPAHLAAEAKGPASDPRNPLFYQVGQNVLKGRLRSHRDVAASHYADLDVAS</sequence>
<dbReference type="RefSeq" id="WP_127698426.1">
    <property type="nucleotide sequence ID" value="NZ_SACS01000006.1"/>
</dbReference>
<dbReference type="PANTHER" id="PTHR10209">
    <property type="entry name" value="OXIDOREDUCTASE, 2OG-FE II OXYGENASE FAMILY PROTEIN"/>
    <property type="match status" value="1"/>
</dbReference>
<keyword evidence="3 5" id="KW-0560">Oxidoreductase</keyword>
<dbReference type="GO" id="GO:0046872">
    <property type="term" value="F:metal ion binding"/>
    <property type="evidence" value="ECO:0007669"/>
    <property type="project" value="UniProtKB-KW"/>
</dbReference>
<dbReference type="InterPro" id="IPR026992">
    <property type="entry name" value="DIOX_N"/>
</dbReference>
<dbReference type="PROSITE" id="PS51471">
    <property type="entry name" value="FE2OG_OXY"/>
    <property type="match status" value="1"/>
</dbReference>
<gene>
    <name evidence="7" type="ORF">EOE67_07540</name>
</gene>
<dbReference type="Gene3D" id="2.60.120.330">
    <property type="entry name" value="B-lactam Antibiotic, Isopenicillin N Synthase, Chain"/>
    <property type="match status" value="1"/>
</dbReference>
<dbReference type="SUPFAM" id="SSF51197">
    <property type="entry name" value="Clavaminate synthase-like"/>
    <property type="match status" value="1"/>
</dbReference>
<dbReference type="Proteomes" id="UP000283077">
    <property type="component" value="Unassembled WGS sequence"/>
</dbReference>
<feature type="domain" description="Fe2OG dioxygenase" evidence="6">
    <location>
        <begin position="178"/>
        <end position="278"/>
    </location>
</feature>
<protein>
    <submittedName>
        <fullName evidence="7">Isopenicillin N synthase family oxygenase</fullName>
    </submittedName>
</protein>
<dbReference type="InterPro" id="IPR044861">
    <property type="entry name" value="IPNS-like_FE2OG_OXY"/>
</dbReference>
<evidence type="ECO:0000256" key="2">
    <source>
        <dbReference type="ARBA" id="ARBA00022723"/>
    </source>
</evidence>
<keyword evidence="4 5" id="KW-0408">Iron</keyword>
<evidence type="ECO:0000256" key="4">
    <source>
        <dbReference type="ARBA" id="ARBA00023004"/>
    </source>
</evidence>
<evidence type="ECO:0000256" key="3">
    <source>
        <dbReference type="ARBA" id="ARBA00023002"/>
    </source>
</evidence>
<proteinExistence type="inferred from homology"/>
<dbReference type="GO" id="GO:0016491">
    <property type="term" value="F:oxidoreductase activity"/>
    <property type="evidence" value="ECO:0007669"/>
    <property type="project" value="UniProtKB-KW"/>
</dbReference>
<dbReference type="Pfam" id="PF14226">
    <property type="entry name" value="DIOX_N"/>
    <property type="match status" value="1"/>
</dbReference>
<dbReference type="EMBL" id="SACS01000006">
    <property type="protein sequence ID" value="RVU40097.1"/>
    <property type="molecule type" value="Genomic_DNA"/>
</dbReference>
<dbReference type="InterPro" id="IPR027443">
    <property type="entry name" value="IPNS-like_sf"/>
</dbReference>
<keyword evidence="8" id="KW-1185">Reference proteome</keyword>
<evidence type="ECO:0000256" key="1">
    <source>
        <dbReference type="ARBA" id="ARBA00008056"/>
    </source>
</evidence>
<dbReference type="AlphaFoldDB" id="A0A437R058"/>
<keyword evidence="2 5" id="KW-0479">Metal-binding</keyword>
<evidence type="ECO:0000256" key="5">
    <source>
        <dbReference type="RuleBase" id="RU003682"/>
    </source>
</evidence>
<evidence type="ECO:0000313" key="8">
    <source>
        <dbReference type="Proteomes" id="UP000283077"/>
    </source>
</evidence>
<accession>A0A437R058</accession>
<evidence type="ECO:0000313" key="7">
    <source>
        <dbReference type="EMBL" id="RVU40097.1"/>
    </source>
</evidence>
<dbReference type="OrthoDB" id="21825at2"/>
<organism evidence="7 8">
    <name type="scientific">Rheinheimera riviphila</name>
    <dbReference type="NCBI Taxonomy" id="1834037"/>
    <lineage>
        <taxon>Bacteria</taxon>
        <taxon>Pseudomonadati</taxon>
        <taxon>Pseudomonadota</taxon>
        <taxon>Gammaproteobacteria</taxon>
        <taxon>Chromatiales</taxon>
        <taxon>Chromatiaceae</taxon>
        <taxon>Rheinheimera</taxon>
    </lineage>
</organism>
<comment type="caution">
    <text evidence="7">The sequence shown here is derived from an EMBL/GenBank/DDBJ whole genome shotgun (WGS) entry which is preliminary data.</text>
</comment>
<comment type="similarity">
    <text evidence="1 5">Belongs to the iron/ascorbate-dependent oxidoreductase family.</text>
</comment>
<dbReference type="PANTHER" id="PTHR10209:SF885">
    <property type="entry name" value="2OG-FE(II) OXYGENASE FAMILY, PUTATIVE (AFU_ORTHOLOGUE AFUA_2G00750)-RELATED"/>
    <property type="match status" value="1"/>
</dbReference>